<feature type="domain" description="Beta-lactamase-like ARB-00930-like C-terminal" evidence="3">
    <location>
        <begin position="457"/>
        <end position="604"/>
    </location>
</feature>
<dbReference type="PANTHER" id="PTHR22935">
    <property type="entry name" value="PENICILLIN-BINDING PROTEIN"/>
    <property type="match status" value="1"/>
</dbReference>
<keyword evidence="1" id="KW-0732">Signal</keyword>
<dbReference type="STRING" id="1507870.A0A1V8TE82"/>
<dbReference type="Proteomes" id="UP000192596">
    <property type="component" value="Unassembled WGS sequence"/>
</dbReference>
<evidence type="ECO:0000313" key="4">
    <source>
        <dbReference type="EMBL" id="OQO09571.1"/>
    </source>
</evidence>
<evidence type="ECO:0000259" key="2">
    <source>
        <dbReference type="Pfam" id="PF00144"/>
    </source>
</evidence>
<dbReference type="InParanoid" id="A0A1V8TE82"/>
<reference evidence="5" key="1">
    <citation type="submission" date="2017-03" db="EMBL/GenBank/DDBJ databases">
        <title>Genomes of endolithic fungi from Antarctica.</title>
        <authorList>
            <person name="Coleine C."/>
            <person name="Masonjones S."/>
            <person name="Stajich J.E."/>
        </authorList>
    </citation>
    <scope>NUCLEOTIDE SEQUENCE [LARGE SCALE GENOMIC DNA]</scope>
    <source>
        <strain evidence="5">CCFEE 5527</strain>
    </source>
</reference>
<dbReference type="InterPro" id="IPR001466">
    <property type="entry name" value="Beta-lactam-related"/>
</dbReference>
<organism evidence="4 5">
    <name type="scientific">Cryoendolithus antarcticus</name>
    <dbReference type="NCBI Taxonomy" id="1507870"/>
    <lineage>
        <taxon>Eukaryota</taxon>
        <taxon>Fungi</taxon>
        <taxon>Dikarya</taxon>
        <taxon>Ascomycota</taxon>
        <taxon>Pezizomycotina</taxon>
        <taxon>Dothideomycetes</taxon>
        <taxon>Dothideomycetidae</taxon>
        <taxon>Cladosporiales</taxon>
        <taxon>Cladosporiaceae</taxon>
        <taxon>Cryoendolithus</taxon>
    </lineage>
</organism>
<evidence type="ECO:0000313" key="5">
    <source>
        <dbReference type="Proteomes" id="UP000192596"/>
    </source>
</evidence>
<keyword evidence="5" id="KW-1185">Reference proteome</keyword>
<comment type="caution">
    <text evidence="4">The sequence shown here is derived from an EMBL/GenBank/DDBJ whole genome shotgun (WGS) entry which is preliminary data.</text>
</comment>
<dbReference type="InterPro" id="IPR012338">
    <property type="entry name" value="Beta-lactam/transpept-like"/>
</dbReference>
<evidence type="ECO:0000256" key="1">
    <source>
        <dbReference type="SAM" id="SignalP"/>
    </source>
</evidence>
<evidence type="ECO:0000259" key="3">
    <source>
        <dbReference type="Pfam" id="PF26335"/>
    </source>
</evidence>
<dbReference type="InterPro" id="IPR058664">
    <property type="entry name" value="ARB_00930-like_C"/>
</dbReference>
<dbReference type="Gene3D" id="3.40.710.10">
    <property type="entry name" value="DD-peptidase/beta-lactamase superfamily"/>
    <property type="match status" value="1"/>
</dbReference>
<dbReference type="PANTHER" id="PTHR22935:SF97">
    <property type="entry name" value="BETA-LACTAMASE-RELATED DOMAIN-CONTAINING PROTEIN"/>
    <property type="match status" value="1"/>
</dbReference>
<dbReference type="Pfam" id="PF26335">
    <property type="entry name" value="ARB_00930_C"/>
    <property type="match status" value="1"/>
</dbReference>
<dbReference type="EMBL" id="NAJO01000010">
    <property type="protein sequence ID" value="OQO09571.1"/>
    <property type="molecule type" value="Genomic_DNA"/>
</dbReference>
<dbReference type="Pfam" id="PF00144">
    <property type="entry name" value="Beta-lactamase"/>
    <property type="match status" value="1"/>
</dbReference>
<dbReference type="SUPFAM" id="SSF56601">
    <property type="entry name" value="beta-lactamase/transpeptidase-like"/>
    <property type="match status" value="1"/>
</dbReference>
<dbReference type="OrthoDB" id="10250282at2759"/>
<feature type="chain" id="PRO_5012144684" evidence="1">
    <location>
        <begin position="22"/>
        <end position="605"/>
    </location>
</feature>
<gene>
    <name evidence="4" type="ORF">B0A48_04973</name>
</gene>
<sequence length="605" mass="64588">MPFSTPTLGALTLLVLPHALADFLTPTYPYPSDLTSNTSLVRAAWTNATETFDAYFKDGLNTTATAGILGTENVTFSFGLFSLEDPLAASDLQYHRAGPQTIAALNGTTTVDGDSIYRIASVSKLITTFAGQIALNNTVWYQPITEILPGFAIVNANRSVTAPDWSTITPHDLASHLSGIEATGPLEDILLSVFTDSQAKNISVYDVAAEAGLDPDYDPVALAQATLGLNLSATPEEIAAAIGSAPPVFLSKTTPAYSNLGFMLLGLVVQRISGKDLGVVYSDLVFTPLGMNDSFVNAPLASPYLERSVIVGPLAASWAYPVDAYTIPSGGLLSTINDLNKLGVGLMNSTLLPRDQTRGWMKPVASLASLSYNIGAPWEIVRYVHNNTGKVTDIYTKLGDSGSYGGMLALIPDYNAGFSFLNGQYEPLTGPQTRGKSALKLIDHIAAAIIPALEAQAAAEAVKKIAGRYTSSTVNSTLEIGFNETTIPNTSPSLNINSWISNGTDMLALYYESEKPRLLVSIPKFEAGCGEIVFQIAQQEQFPTYQAAGSGPFSGIYYSTFDWATFDGDRFLGGSLRTWRTHVDEQGFATQISNDGTRATLVKEV</sequence>
<protein>
    <submittedName>
        <fullName evidence="4">Uncharacterized protein</fullName>
    </submittedName>
</protein>
<accession>A0A1V8TE82</accession>
<proteinExistence type="predicted"/>
<dbReference type="AlphaFoldDB" id="A0A1V8TE82"/>
<name>A0A1V8TE82_9PEZI</name>
<feature type="signal peptide" evidence="1">
    <location>
        <begin position="1"/>
        <end position="21"/>
    </location>
</feature>
<feature type="domain" description="Beta-lactamase-related" evidence="2">
    <location>
        <begin position="103"/>
        <end position="421"/>
    </location>
</feature>
<dbReference type="InterPro" id="IPR051478">
    <property type="entry name" value="Beta-lactamase-like_AB/R"/>
</dbReference>